<proteinExistence type="predicted"/>
<evidence type="ECO:0000313" key="2">
    <source>
        <dbReference type="EMBL" id="KAK0439493.1"/>
    </source>
</evidence>
<dbReference type="RefSeq" id="XP_060323278.1">
    <property type="nucleotide sequence ID" value="XM_060466191.1"/>
</dbReference>
<accession>A0AA39JBC3</accession>
<evidence type="ECO:0000256" key="1">
    <source>
        <dbReference type="SAM" id="Phobius"/>
    </source>
</evidence>
<organism evidence="2 3">
    <name type="scientific">Armillaria tabescens</name>
    <name type="common">Ringless honey mushroom</name>
    <name type="synonym">Agaricus tabescens</name>
    <dbReference type="NCBI Taxonomy" id="1929756"/>
    <lineage>
        <taxon>Eukaryota</taxon>
        <taxon>Fungi</taxon>
        <taxon>Dikarya</taxon>
        <taxon>Basidiomycota</taxon>
        <taxon>Agaricomycotina</taxon>
        <taxon>Agaricomycetes</taxon>
        <taxon>Agaricomycetidae</taxon>
        <taxon>Agaricales</taxon>
        <taxon>Marasmiineae</taxon>
        <taxon>Physalacriaceae</taxon>
        <taxon>Desarmillaria</taxon>
    </lineage>
</organism>
<keyword evidence="1" id="KW-1133">Transmembrane helix</keyword>
<comment type="caution">
    <text evidence="2">The sequence shown here is derived from an EMBL/GenBank/DDBJ whole genome shotgun (WGS) entry which is preliminary data.</text>
</comment>
<feature type="transmembrane region" description="Helical" evidence="1">
    <location>
        <begin position="57"/>
        <end position="80"/>
    </location>
</feature>
<feature type="transmembrane region" description="Helical" evidence="1">
    <location>
        <begin position="23"/>
        <end position="45"/>
    </location>
</feature>
<reference evidence="2" key="1">
    <citation type="submission" date="2023-06" db="EMBL/GenBank/DDBJ databases">
        <authorList>
            <consortium name="Lawrence Berkeley National Laboratory"/>
            <person name="Ahrendt S."/>
            <person name="Sahu N."/>
            <person name="Indic B."/>
            <person name="Wong-Bajracharya J."/>
            <person name="Merenyi Z."/>
            <person name="Ke H.-M."/>
            <person name="Monk M."/>
            <person name="Kocsube S."/>
            <person name="Drula E."/>
            <person name="Lipzen A."/>
            <person name="Balint B."/>
            <person name="Henrissat B."/>
            <person name="Andreopoulos B."/>
            <person name="Martin F.M."/>
            <person name="Harder C.B."/>
            <person name="Rigling D."/>
            <person name="Ford K.L."/>
            <person name="Foster G.D."/>
            <person name="Pangilinan J."/>
            <person name="Papanicolaou A."/>
            <person name="Barry K."/>
            <person name="LaButti K."/>
            <person name="Viragh M."/>
            <person name="Koriabine M."/>
            <person name="Yan M."/>
            <person name="Riley R."/>
            <person name="Champramary S."/>
            <person name="Plett K.L."/>
            <person name="Tsai I.J."/>
            <person name="Slot J."/>
            <person name="Sipos G."/>
            <person name="Plett J."/>
            <person name="Nagy L.G."/>
            <person name="Grigoriev I.V."/>
        </authorList>
    </citation>
    <scope>NUCLEOTIDE SEQUENCE</scope>
    <source>
        <strain evidence="2">CCBAS 213</strain>
    </source>
</reference>
<gene>
    <name evidence="2" type="ORF">EV420DRAFT_1170494</name>
</gene>
<dbReference type="EMBL" id="JAUEPS010000084">
    <property type="protein sequence ID" value="KAK0439493.1"/>
    <property type="molecule type" value="Genomic_DNA"/>
</dbReference>
<keyword evidence="3" id="KW-1185">Reference proteome</keyword>
<dbReference type="Proteomes" id="UP001175211">
    <property type="component" value="Unassembled WGS sequence"/>
</dbReference>
<sequence length="133" mass="15196">MSQIDPDIQVLTPQYAGSWVDGAIIQSLTHGIYTAFLAVVLWQILSSTNTHRRQVKVLAGISVFMYIIATIHVALIWFYIRKQFIPKVETEETRYLALRDWMTTANLTWALTMSDIVAGINIFTTDSVTIWRC</sequence>
<keyword evidence="1" id="KW-0472">Membrane</keyword>
<dbReference type="AlphaFoldDB" id="A0AA39JBC3"/>
<dbReference type="GeneID" id="85349739"/>
<name>A0AA39JBC3_ARMTA</name>
<protein>
    <submittedName>
        <fullName evidence="2">Uncharacterized protein</fullName>
    </submittedName>
</protein>
<evidence type="ECO:0000313" key="3">
    <source>
        <dbReference type="Proteomes" id="UP001175211"/>
    </source>
</evidence>
<keyword evidence="1" id="KW-0812">Transmembrane</keyword>